<evidence type="ECO:0000256" key="1">
    <source>
        <dbReference type="SAM" id="MobiDB-lite"/>
    </source>
</evidence>
<evidence type="ECO:0000313" key="2">
    <source>
        <dbReference type="EMBL" id="PRC95089.1"/>
    </source>
</evidence>
<proteinExistence type="predicted"/>
<feature type="region of interest" description="Disordered" evidence="1">
    <location>
        <begin position="178"/>
        <end position="199"/>
    </location>
</feature>
<accession>A0A2S9H529</accession>
<reference evidence="2 3" key="1">
    <citation type="submission" date="2018-02" db="EMBL/GenBank/DDBJ databases">
        <title>Solimicrobium silvestre gen. nov., sp. nov., isolated from alpine forest soil.</title>
        <authorList>
            <person name="Margesin R."/>
            <person name="Albuquerque L."/>
            <person name="Zhang D.-C."/>
            <person name="Froufe H.J.C."/>
            <person name="Severino R."/>
            <person name="Roxo I."/>
            <person name="Egas C."/>
            <person name="Da Costa M.S."/>
        </authorList>
    </citation>
    <scope>NUCLEOTIDE SEQUENCE [LARGE SCALE GENOMIC DNA]</scope>
    <source>
        <strain evidence="2 3">S20-91</strain>
    </source>
</reference>
<keyword evidence="3" id="KW-1185">Reference proteome</keyword>
<protein>
    <submittedName>
        <fullName evidence="2">Galactose oxidase, central domain</fullName>
    </submittedName>
</protein>
<gene>
    <name evidence="2" type="ORF">S2091_0284</name>
</gene>
<sequence>MSAIKVNRVLIAAAVAVFLLVGCKGKGSSSSSSIPASLTNWTWEAGTNVANSIGSAGAQGVPSALNQPAGRSGSMNWQDTKGQFWVFGGSGVNNSIYNDMWVLSPSTLQWTWMAGSTSGTTTGTATTTNAPGSRNSAATWMDASGNFWMFGGYGTDSNGLTGYLCDMWMFNPTTNTWTSEGGSPTGGGSASPAPSFGTINVPATSNLPNPRSNAAYWTETNPTTGAITFWMFGGQGYLNNTSGVQNDLWTFNPSTKEWTWVGGSSTLLNVAGIYGTAGTPAATNQPGSRQSATTWTQTTAGVTTLWMFGGTGIDGSTISLNGQLNDLWSFNTSTGVWTWVNNGTNPTNVANSIGVYGTNDVAAPTNVPGGRSGATGWTDTSGNRWLFGGYGINSSGTLTILNDLWEFQINSTGGGQWVWINGSYNGSATGYYGSPGVLSSSNMPGSRYAASGWTDSAGNFWLFGGTGFDAAGVNGRLSDMWKFVP</sequence>
<dbReference type="InterPro" id="IPR015915">
    <property type="entry name" value="Kelch-typ_b-propeller"/>
</dbReference>
<dbReference type="PROSITE" id="PS51257">
    <property type="entry name" value="PROKAR_LIPOPROTEIN"/>
    <property type="match status" value="1"/>
</dbReference>
<dbReference type="OrthoDB" id="103335at2"/>
<dbReference type="EMBL" id="PUGF01000001">
    <property type="protein sequence ID" value="PRC95089.1"/>
    <property type="molecule type" value="Genomic_DNA"/>
</dbReference>
<dbReference type="AlphaFoldDB" id="A0A2S9H529"/>
<dbReference type="RefSeq" id="WP_105529986.1">
    <property type="nucleotide sequence ID" value="NZ_PUGF01000001.1"/>
</dbReference>
<dbReference type="PANTHER" id="PTHR23244:SF437">
    <property type="match status" value="1"/>
</dbReference>
<dbReference type="PANTHER" id="PTHR23244">
    <property type="entry name" value="KELCH REPEAT DOMAIN"/>
    <property type="match status" value="1"/>
</dbReference>
<dbReference type="Proteomes" id="UP000237839">
    <property type="component" value="Unassembled WGS sequence"/>
</dbReference>
<evidence type="ECO:0000313" key="3">
    <source>
        <dbReference type="Proteomes" id="UP000237839"/>
    </source>
</evidence>
<dbReference type="SUPFAM" id="SSF117281">
    <property type="entry name" value="Kelch motif"/>
    <property type="match status" value="1"/>
</dbReference>
<organism evidence="2 3">
    <name type="scientific">Solimicrobium silvestre</name>
    <dbReference type="NCBI Taxonomy" id="2099400"/>
    <lineage>
        <taxon>Bacteria</taxon>
        <taxon>Pseudomonadati</taxon>
        <taxon>Pseudomonadota</taxon>
        <taxon>Betaproteobacteria</taxon>
        <taxon>Burkholderiales</taxon>
        <taxon>Oxalobacteraceae</taxon>
        <taxon>Solimicrobium</taxon>
    </lineage>
</organism>
<comment type="caution">
    <text evidence="2">The sequence shown here is derived from an EMBL/GenBank/DDBJ whole genome shotgun (WGS) entry which is preliminary data.</text>
</comment>
<dbReference type="Gene3D" id="2.120.10.80">
    <property type="entry name" value="Kelch-type beta propeller"/>
    <property type="match status" value="2"/>
</dbReference>
<name>A0A2S9H529_9BURK</name>